<evidence type="ECO:0000313" key="2">
    <source>
        <dbReference type="Proteomes" id="UP000468443"/>
    </source>
</evidence>
<dbReference type="AlphaFoldDB" id="A0A6P0UE68"/>
<dbReference type="RefSeq" id="WP_163692052.1">
    <property type="nucleotide sequence ID" value="NZ_FXTW01000001.1"/>
</dbReference>
<accession>A0A6P0UE68</accession>
<dbReference type="Proteomes" id="UP000468443">
    <property type="component" value="Unassembled WGS sequence"/>
</dbReference>
<evidence type="ECO:0000313" key="1">
    <source>
        <dbReference type="EMBL" id="NER10028.1"/>
    </source>
</evidence>
<dbReference type="Pfam" id="PF14072">
    <property type="entry name" value="DndB"/>
    <property type="match status" value="1"/>
</dbReference>
<comment type="caution">
    <text evidence="1">The sequence shown here is derived from an EMBL/GenBank/DDBJ whole genome shotgun (WGS) entry which is preliminary data.</text>
</comment>
<dbReference type="NCBIfam" id="TIGR03187">
    <property type="entry name" value="DGQHR"/>
    <property type="match status" value="1"/>
</dbReference>
<dbReference type="InterPro" id="IPR017642">
    <property type="entry name" value="DNA_S_mod_DndB"/>
</dbReference>
<name>A0A6P0UE68_9FLAO</name>
<sequence>MKYIQLPFIEINQPIGTFYICSMSWKELLDISFADIRQIEKGSENKENIDNYLGIQRKISPNRIKEISQYVTNLDATFPTSIILHIRSRSLFYKGEEITNYDDEFLEEHAEEIEERQNVIIETSKCITTEKDSLDLKRLKIVKDENVAKILDGQHRLEGLRQAIEKEGELSQFDLNATIFVDLDLDDQAQIFSVINKAQTKVNKSLVYDLYEYANHPSPQKTAHDIIRVLNRSSKSPFYRKIKILGTASEENKETETIAQATLAELIIDSISKDPMDDRDLLKRKSIFKTGGLKKTNDPKVLSRRIFRNLFIDDQTDVIYKIINNYYSAVASRWNHAWYNEPTIDRNILSKSTGVIALFRFLRYLYNKMGKRDELVSEKEFKNVFDGILLDDKDFTTDKFKPGSSGQSALFKTLVEKFENP</sequence>
<dbReference type="InterPro" id="IPR017601">
    <property type="entry name" value="DGQHR-contain_dom"/>
</dbReference>
<protein>
    <submittedName>
        <fullName evidence="1">DGQHR domain-containing protein</fullName>
    </submittedName>
</protein>
<keyword evidence="2" id="KW-1185">Reference proteome</keyword>
<dbReference type="CDD" id="cd16413">
    <property type="entry name" value="DGQHR_domain"/>
    <property type="match status" value="1"/>
</dbReference>
<proteinExistence type="predicted"/>
<organism evidence="1 2">
    <name type="scientific">Muriicola jejuensis</name>
    <dbReference type="NCBI Taxonomy" id="504488"/>
    <lineage>
        <taxon>Bacteria</taxon>
        <taxon>Pseudomonadati</taxon>
        <taxon>Bacteroidota</taxon>
        <taxon>Flavobacteriia</taxon>
        <taxon>Flavobacteriales</taxon>
        <taxon>Flavobacteriaceae</taxon>
        <taxon>Muriicola</taxon>
    </lineage>
</organism>
<gene>
    <name evidence="1" type="ORF">GWK09_05845</name>
</gene>
<dbReference type="EMBL" id="JAABOP010000001">
    <property type="protein sequence ID" value="NER10028.1"/>
    <property type="molecule type" value="Genomic_DNA"/>
</dbReference>
<reference evidence="1 2" key="1">
    <citation type="submission" date="2020-01" db="EMBL/GenBank/DDBJ databases">
        <title>Muriicola jejuensis KCTC 22299.</title>
        <authorList>
            <person name="Wang G."/>
        </authorList>
    </citation>
    <scope>NUCLEOTIDE SEQUENCE [LARGE SCALE GENOMIC DNA]</scope>
    <source>
        <strain evidence="1 2">KCTC 22299</strain>
    </source>
</reference>